<feature type="region of interest" description="Disordered" evidence="2">
    <location>
        <begin position="1"/>
        <end position="39"/>
    </location>
</feature>
<protein>
    <recommendedName>
        <fullName evidence="3">K Homology domain-containing protein</fullName>
    </recommendedName>
</protein>
<dbReference type="InterPro" id="IPR004087">
    <property type="entry name" value="KH_dom"/>
</dbReference>
<dbReference type="SMART" id="SM00322">
    <property type="entry name" value="KH"/>
    <property type="match status" value="2"/>
</dbReference>
<evidence type="ECO:0000256" key="1">
    <source>
        <dbReference type="PROSITE-ProRule" id="PRU00117"/>
    </source>
</evidence>
<dbReference type="OrthoDB" id="1937934at2759"/>
<accession>A0A0H5BZZ0</accession>
<dbReference type="InterPro" id="IPR004088">
    <property type="entry name" value="KH_dom_type_1"/>
</dbReference>
<feature type="domain" description="K Homology" evidence="3">
    <location>
        <begin position="291"/>
        <end position="360"/>
    </location>
</feature>
<dbReference type="Proteomes" id="UP000094389">
    <property type="component" value="Unassembled WGS sequence"/>
</dbReference>
<reference evidence="6" key="2">
    <citation type="journal article" date="2015" name="J. Biotechnol.">
        <title>The structure of the Cyberlindnera jadinii genome and its relation to Candida utilis analyzed by the occurrence of single nucleotide polymorphisms.</title>
        <authorList>
            <person name="Rupp O."/>
            <person name="Brinkrolf K."/>
            <person name="Buerth C."/>
            <person name="Kunigo M."/>
            <person name="Schneider J."/>
            <person name="Jaenicke S."/>
            <person name="Goesmann A."/>
            <person name="Puehler A."/>
            <person name="Jaeger K.-E."/>
            <person name="Ernst J.F."/>
        </authorList>
    </citation>
    <scope>NUCLEOTIDE SEQUENCE [LARGE SCALE GENOMIC DNA]</scope>
    <source>
        <strain evidence="6">ATCC 18201 / CBS 1600 / BCRC 20928 / JCM 3617 / NBRC 0987 / NRRL Y-1542</strain>
    </source>
</reference>
<dbReference type="Pfam" id="PF00013">
    <property type="entry name" value="KH_1"/>
    <property type="match status" value="1"/>
</dbReference>
<keyword evidence="7" id="KW-1185">Reference proteome</keyword>
<sequence>MPPRKRTISTNNGNGDQKVTKRTRKSAQLPSNGEPHPQVIDTYKPLSKTSADKTIKGVLQSIYGRKKADQDVGLRLLISSTEGDILLGPPGESHIEWIAKQSQVKVLEVTDKIEASVDREVVLLGNAKQVVHATALVAFTLGSILETCTTDTLFHLTLLVPECATQGLERLNVELSSEFLPFSNYKTVYANEHLPKLTETLKDVVSHIHDSVTDSTVLIHPQGIPIVGTHLTNQTPETTQRLLNQSRDLFVKFINKDYTHLLSKEDDPKQHSLETIEEAEGTCQEKIKDLEPIKQVIDIPLDSVSNVIGRGGFKIKEIRSKSNSNVVIGDSIKDNKYRTVTLTGLPEGNLTALRYLKGLV</sequence>
<dbReference type="Proteomes" id="UP000038830">
    <property type="component" value="Unassembled WGS sequence"/>
</dbReference>
<dbReference type="Gene3D" id="3.30.1370.10">
    <property type="entry name" value="K Homology domain, type 1"/>
    <property type="match status" value="1"/>
</dbReference>
<evidence type="ECO:0000313" key="5">
    <source>
        <dbReference type="EMBL" id="ODV76291.1"/>
    </source>
</evidence>
<evidence type="ECO:0000313" key="7">
    <source>
        <dbReference type="Proteomes" id="UP000094389"/>
    </source>
</evidence>
<accession>A0A1E4S9W3</accession>
<dbReference type="STRING" id="983966.A0A0H5BZZ0"/>
<dbReference type="SUPFAM" id="SSF54791">
    <property type="entry name" value="Eukaryotic type KH-domain (KH-domain type I)"/>
    <property type="match status" value="1"/>
</dbReference>
<dbReference type="InterPro" id="IPR036612">
    <property type="entry name" value="KH_dom_type_1_sf"/>
</dbReference>
<proteinExistence type="predicted"/>
<keyword evidence="1" id="KW-0694">RNA-binding</keyword>
<dbReference type="OMA" id="ESHIEWI"/>
<evidence type="ECO:0000259" key="3">
    <source>
        <dbReference type="SMART" id="SM00322"/>
    </source>
</evidence>
<feature type="domain" description="K Homology" evidence="3">
    <location>
        <begin position="70"/>
        <end position="142"/>
    </location>
</feature>
<dbReference type="PROSITE" id="PS50084">
    <property type="entry name" value="KH_TYPE_1"/>
    <property type="match status" value="1"/>
</dbReference>
<dbReference type="AlphaFoldDB" id="A0A0H5BZZ0"/>
<reference evidence="4" key="1">
    <citation type="submission" date="2014-12" db="EMBL/GenBank/DDBJ databases">
        <authorList>
            <person name="Jaenicke S."/>
        </authorList>
    </citation>
    <scope>NUCLEOTIDE SEQUENCE [LARGE SCALE GENOMIC DNA]</scope>
    <source>
        <strain evidence="4">CBS1600</strain>
    </source>
</reference>
<name>A0A0H5BZZ0_CYBJN</name>
<gene>
    <name evidence="4" type="ORF">BN1211_0928</name>
    <name evidence="5" type="ORF">CYBJADRAFT_165596</name>
</gene>
<dbReference type="EMBL" id="CDQK01000001">
    <property type="protein sequence ID" value="CEP20941.1"/>
    <property type="molecule type" value="Genomic_DNA"/>
</dbReference>
<evidence type="ECO:0000313" key="4">
    <source>
        <dbReference type="EMBL" id="CEP20941.1"/>
    </source>
</evidence>
<dbReference type="GeneID" id="30988505"/>
<dbReference type="EMBL" id="KV453925">
    <property type="protein sequence ID" value="ODV76291.1"/>
    <property type="molecule type" value="Genomic_DNA"/>
</dbReference>
<organism evidence="4 6">
    <name type="scientific">Cyberlindnera jadinii (strain ATCC 18201 / CBS 1600 / BCRC 20928 / JCM 3617 / NBRC 0987 / NRRL Y-1542)</name>
    <name type="common">Torula yeast</name>
    <name type="synonym">Candida utilis</name>
    <dbReference type="NCBI Taxonomy" id="983966"/>
    <lineage>
        <taxon>Eukaryota</taxon>
        <taxon>Fungi</taxon>
        <taxon>Dikarya</taxon>
        <taxon>Ascomycota</taxon>
        <taxon>Saccharomycotina</taxon>
        <taxon>Saccharomycetes</taxon>
        <taxon>Phaffomycetales</taxon>
        <taxon>Phaffomycetaceae</taxon>
        <taxon>Cyberlindnera</taxon>
    </lineage>
</organism>
<evidence type="ECO:0000256" key="2">
    <source>
        <dbReference type="SAM" id="MobiDB-lite"/>
    </source>
</evidence>
<evidence type="ECO:0000313" key="6">
    <source>
        <dbReference type="Proteomes" id="UP000038830"/>
    </source>
</evidence>
<feature type="compositionally biased region" description="Polar residues" evidence="2">
    <location>
        <begin position="8"/>
        <end position="17"/>
    </location>
</feature>
<dbReference type="RefSeq" id="XP_020073330.1">
    <property type="nucleotide sequence ID" value="XM_020214109.1"/>
</dbReference>
<reference evidence="5 7" key="3">
    <citation type="journal article" date="2016" name="Proc. Natl. Acad. Sci. U.S.A.">
        <title>Comparative genomics of biotechnologically important yeasts.</title>
        <authorList>
            <person name="Riley R."/>
            <person name="Haridas S."/>
            <person name="Wolfe K.H."/>
            <person name="Lopes M.R."/>
            <person name="Hittinger C.T."/>
            <person name="Goeker M."/>
            <person name="Salamov A.A."/>
            <person name="Wisecaver J.H."/>
            <person name="Long T.M."/>
            <person name="Calvey C.H."/>
            <person name="Aerts A.L."/>
            <person name="Barry K.W."/>
            <person name="Choi C."/>
            <person name="Clum A."/>
            <person name="Coughlan A.Y."/>
            <person name="Deshpande S."/>
            <person name="Douglass A.P."/>
            <person name="Hanson S.J."/>
            <person name="Klenk H.-P."/>
            <person name="LaButti K.M."/>
            <person name="Lapidus A."/>
            <person name="Lindquist E.A."/>
            <person name="Lipzen A.M."/>
            <person name="Meier-Kolthoff J.P."/>
            <person name="Ohm R.A."/>
            <person name="Otillar R.P."/>
            <person name="Pangilinan J.L."/>
            <person name="Peng Y."/>
            <person name="Rokas A."/>
            <person name="Rosa C.A."/>
            <person name="Scheuner C."/>
            <person name="Sibirny A.A."/>
            <person name="Slot J.C."/>
            <person name="Stielow J.B."/>
            <person name="Sun H."/>
            <person name="Kurtzman C.P."/>
            <person name="Blackwell M."/>
            <person name="Grigoriev I.V."/>
            <person name="Jeffries T.W."/>
        </authorList>
    </citation>
    <scope>NUCLEOTIDE SEQUENCE [LARGE SCALE GENOMIC DNA]</scope>
    <source>
        <strain evidence="7">ATCC 18201 / CBS 1600 / BCRC 20928 / JCM 3617 / NBRC 0987 / NRRL Y-1542</strain>
        <strain evidence="5">NRRL Y-1542</strain>
    </source>
</reference>
<dbReference type="GO" id="GO:0003723">
    <property type="term" value="F:RNA binding"/>
    <property type="evidence" value="ECO:0007669"/>
    <property type="project" value="UniProtKB-UniRule"/>
</dbReference>